<dbReference type="EMBL" id="CP001736">
    <property type="protein sequence ID" value="ADB32187.1"/>
    <property type="molecule type" value="Genomic_DNA"/>
</dbReference>
<keyword evidence="1" id="KW-1133">Transmembrane helix</keyword>
<name>D2Q362_KRIFD</name>
<protein>
    <submittedName>
        <fullName evidence="2">Uncharacterized protein</fullName>
    </submittedName>
</protein>
<keyword evidence="1" id="KW-0812">Transmembrane</keyword>
<dbReference type="KEGG" id="kfl:Kfla_3123"/>
<dbReference type="AlphaFoldDB" id="D2Q362"/>
<feature type="transmembrane region" description="Helical" evidence="1">
    <location>
        <begin position="55"/>
        <end position="75"/>
    </location>
</feature>
<reference evidence="3" key="1">
    <citation type="submission" date="2009-09" db="EMBL/GenBank/DDBJ databases">
        <title>The complete genome of Kribbella flavida DSM 17836.</title>
        <authorList>
            <consortium name="US DOE Joint Genome Institute (JGI-PGF)"/>
            <person name="Lucas S."/>
            <person name="Copeland A."/>
            <person name="Lapidus A."/>
            <person name="Glavina del Rio T."/>
            <person name="Dalin E."/>
            <person name="Tice H."/>
            <person name="Bruce D."/>
            <person name="Goodwin L."/>
            <person name="Pitluck S."/>
            <person name="Kyrpides N."/>
            <person name="Mavromatis K."/>
            <person name="Ivanova N."/>
            <person name="Saunders E."/>
            <person name="Brettin T."/>
            <person name="Detter J.C."/>
            <person name="Han C."/>
            <person name="Larimer F."/>
            <person name="Land M."/>
            <person name="Hauser L."/>
            <person name="Markowitz V."/>
            <person name="Cheng J.-F."/>
            <person name="Hugenholtz P."/>
            <person name="Woyke T."/>
            <person name="Wu D."/>
            <person name="Pukall R."/>
            <person name="Klenk H.-P."/>
            <person name="Eisen J.A."/>
        </authorList>
    </citation>
    <scope>NUCLEOTIDE SEQUENCE [LARGE SCALE GENOMIC DNA]</scope>
    <source>
        <strain evidence="3">DSM 17836 / JCM 10339 / NBRC 14399</strain>
    </source>
</reference>
<reference evidence="2 3" key="2">
    <citation type="journal article" date="2010" name="Stand. Genomic Sci.">
        <title>Complete genome sequence of Kribbella flavida type strain (IFO 14399).</title>
        <authorList>
            <person name="Pukall R."/>
            <person name="Lapidus A."/>
            <person name="Glavina Del Rio T."/>
            <person name="Copeland A."/>
            <person name="Tice H."/>
            <person name="Cheng J.-F."/>
            <person name="Lucas S."/>
            <person name="Chen F."/>
            <person name="Nolan M."/>
            <person name="LaButti K."/>
            <person name="Pati A."/>
            <person name="Ivanova N."/>
            <person name="Mavrommatis K."/>
            <person name="Mikhailova N."/>
            <person name="Pitluck S."/>
            <person name="Bruce D."/>
            <person name="Goodwin L."/>
            <person name="Land M."/>
            <person name="Hauser L."/>
            <person name="Chang Y.-J."/>
            <person name="Jeffries C.D."/>
            <person name="Chen A."/>
            <person name="Palaniappan K."/>
            <person name="Chain P."/>
            <person name="Rohde M."/>
            <person name="Goeker M."/>
            <person name="Bristow J."/>
            <person name="Eisen J.A."/>
            <person name="Markowitz V."/>
            <person name="Hugenholtz P."/>
            <person name="Kyrpides N.C."/>
            <person name="Klenk H.-P."/>
            <person name="Brettin T."/>
        </authorList>
    </citation>
    <scope>NUCLEOTIDE SEQUENCE [LARGE SCALE GENOMIC DNA]</scope>
    <source>
        <strain evidence="3">DSM 17836 / JCM 10339 / NBRC 14399</strain>
    </source>
</reference>
<keyword evidence="1" id="KW-0472">Membrane</keyword>
<dbReference type="OrthoDB" id="3826074at2"/>
<dbReference type="eggNOG" id="ENOG5031WXQ">
    <property type="taxonomic scope" value="Bacteria"/>
</dbReference>
<dbReference type="RefSeq" id="WP_012920743.1">
    <property type="nucleotide sequence ID" value="NC_013729.1"/>
</dbReference>
<evidence type="ECO:0000313" key="2">
    <source>
        <dbReference type="EMBL" id="ADB32187.1"/>
    </source>
</evidence>
<evidence type="ECO:0000313" key="3">
    <source>
        <dbReference type="Proteomes" id="UP000007967"/>
    </source>
</evidence>
<evidence type="ECO:0000256" key="1">
    <source>
        <dbReference type="SAM" id="Phobius"/>
    </source>
</evidence>
<accession>D2Q362</accession>
<organism evidence="2 3">
    <name type="scientific">Kribbella flavida (strain DSM 17836 / JCM 10339 / NBRC 14399)</name>
    <dbReference type="NCBI Taxonomy" id="479435"/>
    <lineage>
        <taxon>Bacteria</taxon>
        <taxon>Bacillati</taxon>
        <taxon>Actinomycetota</taxon>
        <taxon>Actinomycetes</taxon>
        <taxon>Propionibacteriales</taxon>
        <taxon>Kribbellaceae</taxon>
        <taxon>Kribbella</taxon>
    </lineage>
</organism>
<sequence>MTHQTFDLVRRLDPAADDALGDVTPASRAELLAGILDSPVDVVAARRSRHPVRRLAPVLVAASLLGGVVVSTSGWPGGTREQALGPALSFSTEGEFLKVRILDPVADSRRYNEEFKAQGLDIELVLIPASPSQVGQADGQLYSGSNTRQRIRFESVPAGCVEAATYPCVPEFTIPKDYRGTARFGINRAAAPGEQYAATGALNGRDEPLEGIQWLNRPVGEISAILRQRGFSITYRWPTGRQNPNATPPPTWYVIEPSFARQNNLVELEVSPRPMK</sequence>
<dbReference type="Proteomes" id="UP000007967">
    <property type="component" value="Chromosome"/>
</dbReference>
<proteinExistence type="predicted"/>
<keyword evidence="3" id="KW-1185">Reference proteome</keyword>
<dbReference type="HOGENOM" id="CLU_1007550_0_0_11"/>
<gene>
    <name evidence="2" type="ordered locus">Kfla_3123</name>
</gene>